<gene>
    <name evidence="1" type="ORF">IAD26_09870</name>
</gene>
<organism evidence="1 2">
    <name type="scientific">Candidatus Limenecus avicola</name>
    <dbReference type="NCBI Taxonomy" id="2840847"/>
    <lineage>
        <taxon>Bacteria</taxon>
        <taxon>Bacillati</taxon>
        <taxon>Bacillota</taxon>
        <taxon>Clostridia</taxon>
        <taxon>Eubacteriales</taxon>
        <taxon>Clostridiaceae</taxon>
        <taxon>Clostridiaceae incertae sedis</taxon>
        <taxon>Candidatus Limenecus</taxon>
    </lineage>
</organism>
<evidence type="ECO:0000313" key="2">
    <source>
        <dbReference type="Proteomes" id="UP000886748"/>
    </source>
</evidence>
<comment type="caution">
    <text evidence="1">The sequence shown here is derived from an EMBL/GenBank/DDBJ whole genome shotgun (WGS) entry which is preliminary data.</text>
</comment>
<dbReference type="Proteomes" id="UP000886748">
    <property type="component" value="Unassembled WGS sequence"/>
</dbReference>
<name>A0A9D1N2F0_9CLOT</name>
<protein>
    <submittedName>
        <fullName evidence="1">Uncharacterized protein</fullName>
    </submittedName>
</protein>
<evidence type="ECO:0000313" key="1">
    <source>
        <dbReference type="EMBL" id="HIU93421.1"/>
    </source>
</evidence>
<reference evidence="1" key="1">
    <citation type="submission" date="2020-10" db="EMBL/GenBank/DDBJ databases">
        <authorList>
            <person name="Gilroy R."/>
        </authorList>
    </citation>
    <scope>NUCLEOTIDE SEQUENCE</scope>
    <source>
        <strain evidence="1">CHK154-7741</strain>
    </source>
</reference>
<sequence>MKRFLTAKITFISVVFLCVCNFFNIALAGTNLRNYKPINIAKGSFLKAVSQRDISTSTVKVGDVEYFINPADVFIGTSNVIPKNSVYLGEVQEVLEAVEGINAAMKIKIYKVITPDKNEYALDANVYWKGSTKIGGDLAAVSYYTKMPHYPGDWKRGALQLVPTTIREMGHPTVIRAGDEVTFIINNDLSLYKPLN</sequence>
<dbReference type="AlphaFoldDB" id="A0A9D1N2F0"/>
<reference evidence="1" key="2">
    <citation type="journal article" date="2021" name="PeerJ">
        <title>Extensive microbial diversity within the chicken gut microbiome revealed by metagenomics and culture.</title>
        <authorList>
            <person name="Gilroy R."/>
            <person name="Ravi A."/>
            <person name="Getino M."/>
            <person name="Pursley I."/>
            <person name="Horton D.L."/>
            <person name="Alikhan N.F."/>
            <person name="Baker D."/>
            <person name="Gharbi K."/>
            <person name="Hall N."/>
            <person name="Watson M."/>
            <person name="Adriaenssens E.M."/>
            <person name="Foster-Nyarko E."/>
            <person name="Jarju S."/>
            <person name="Secka A."/>
            <person name="Antonio M."/>
            <person name="Oren A."/>
            <person name="Chaudhuri R.R."/>
            <person name="La Ragione R."/>
            <person name="Hildebrand F."/>
            <person name="Pallen M.J."/>
        </authorList>
    </citation>
    <scope>NUCLEOTIDE SEQUENCE</scope>
    <source>
        <strain evidence="1">CHK154-7741</strain>
    </source>
</reference>
<accession>A0A9D1N2F0</accession>
<dbReference type="EMBL" id="DVOD01000071">
    <property type="protein sequence ID" value="HIU93421.1"/>
    <property type="molecule type" value="Genomic_DNA"/>
</dbReference>
<proteinExistence type="predicted"/>